<dbReference type="GO" id="GO:0004022">
    <property type="term" value="F:alcohol dehydrogenase (NAD+) activity"/>
    <property type="evidence" value="ECO:0007669"/>
    <property type="project" value="UniProtKB-EC"/>
</dbReference>
<dbReference type="GO" id="GO:0005739">
    <property type="term" value="C:mitochondrion"/>
    <property type="evidence" value="ECO:0007669"/>
    <property type="project" value="TreeGrafter"/>
</dbReference>
<comment type="caution">
    <text evidence="4">The sequence shown here is derived from an EMBL/GenBank/DDBJ whole genome shotgun (WGS) entry which is preliminary data.</text>
</comment>
<dbReference type="SUPFAM" id="SSF56796">
    <property type="entry name" value="Dehydroquinate synthase-like"/>
    <property type="match status" value="1"/>
</dbReference>
<gene>
    <name evidence="4" type="primary">ADHFE1_1</name>
    <name evidence="4" type="ORF">HK100_002494</name>
</gene>
<evidence type="ECO:0000256" key="2">
    <source>
        <dbReference type="ARBA" id="ARBA00023002"/>
    </source>
</evidence>
<name>A0AAD5T199_9FUNG</name>
<dbReference type="InterPro" id="IPR039697">
    <property type="entry name" value="Alcohol_dehydrogenase_Fe"/>
</dbReference>
<keyword evidence="5" id="KW-1185">Reference proteome</keyword>
<proteinExistence type="predicted"/>
<dbReference type="AlphaFoldDB" id="A0AAD5T199"/>
<reference evidence="4" key="1">
    <citation type="submission" date="2020-05" db="EMBL/GenBank/DDBJ databases">
        <title>Phylogenomic resolution of chytrid fungi.</title>
        <authorList>
            <person name="Stajich J.E."/>
            <person name="Amses K."/>
            <person name="Simmons R."/>
            <person name="Seto K."/>
            <person name="Myers J."/>
            <person name="Bonds A."/>
            <person name="Quandt C.A."/>
            <person name="Barry K."/>
            <person name="Liu P."/>
            <person name="Grigoriev I."/>
            <person name="Longcore J.E."/>
            <person name="James T.Y."/>
        </authorList>
    </citation>
    <scope>NUCLEOTIDE SEQUENCE</scope>
    <source>
        <strain evidence="4">JEL0513</strain>
    </source>
</reference>
<feature type="domain" description="Alcohol dehydrogenase iron-type/glycerol dehydrogenase GldA" evidence="3">
    <location>
        <begin position="90"/>
        <end position="263"/>
    </location>
</feature>
<evidence type="ECO:0000256" key="1">
    <source>
        <dbReference type="ARBA" id="ARBA00013190"/>
    </source>
</evidence>
<dbReference type="Gene3D" id="3.40.50.1970">
    <property type="match status" value="1"/>
</dbReference>
<keyword evidence="2" id="KW-0560">Oxidoreductase</keyword>
<evidence type="ECO:0000313" key="5">
    <source>
        <dbReference type="Proteomes" id="UP001211907"/>
    </source>
</evidence>
<dbReference type="Pfam" id="PF00465">
    <property type="entry name" value="Fe-ADH"/>
    <property type="match status" value="1"/>
</dbReference>
<dbReference type="FunFam" id="3.40.50.1970:FF:000003">
    <property type="entry name" value="Alcohol dehydrogenase, iron-containing"/>
    <property type="match status" value="1"/>
</dbReference>
<dbReference type="PANTHER" id="PTHR11496">
    <property type="entry name" value="ALCOHOL DEHYDROGENASE"/>
    <property type="match status" value="1"/>
</dbReference>
<feature type="non-terminal residue" evidence="4">
    <location>
        <position position="1"/>
    </location>
</feature>
<accession>A0AAD5T199</accession>
<evidence type="ECO:0000313" key="4">
    <source>
        <dbReference type="EMBL" id="KAJ3111956.1"/>
    </source>
</evidence>
<dbReference type="InterPro" id="IPR001670">
    <property type="entry name" value="ADH_Fe/GldA"/>
</dbReference>
<dbReference type="EC" id="1.1.1.1" evidence="1"/>
<organism evidence="4 5">
    <name type="scientific">Physocladia obscura</name>
    <dbReference type="NCBI Taxonomy" id="109957"/>
    <lineage>
        <taxon>Eukaryota</taxon>
        <taxon>Fungi</taxon>
        <taxon>Fungi incertae sedis</taxon>
        <taxon>Chytridiomycota</taxon>
        <taxon>Chytridiomycota incertae sedis</taxon>
        <taxon>Chytridiomycetes</taxon>
        <taxon>Chytridiales</taxon>
        <taxon>Chytriomycetaceae</taxon>
        <taxon>Physocladia</taxon>
    </lineage>
</organism>
<dbReference type="EMBL" id="JADGJH010001583">
    <property type="protein sequence ID" value="KAJ3111956.1"/>
    <property type="molecule type" value="Genomic_DNA"/>
</dbReference>
<protein>
    <recommendedName>
        <fullName evidence="1">alcohol dehydrogenase</fullName>
        <ecNumber evidence="1">1.1.1.1</ecNumber>
    </recommendedName>
</protein>
<dbReference type="Proteomes" id="UP001211907">
    <property type="component" value="Unassembled WGS sequence"/>
</dbReference>
<dbReference type="GO" id="GO:0046872">
    <property type="term" value="F:metal ion binding"/>
    <property type="evidence" value="ECO:0007669"/>
    <property type="project" value="InterPro"/>
</dbReference>
<evidence type="ECO:0000259" key="3">
    <source>
        <dbReference type="Pfam" id="PF00465"/>
    </source>
</evidence>
<sequence length="273" mass="28372">MSVLVGRATFAATATATATRSGVHNVMQRVGESARGCPCHGGDLSSRFPSVFVPHSADCTKGHSHMGGKGRYASTSAPKDTDYAFEMAASSIRYGNGVTAEVGLDCRNLRAKKVAVFTDANIAQLAPFKKVVASLTAAGVPHVVFSGVQVEPTDQSLTAAIEFARRQQPDVFVAVGGGSTIDTAKAANLYLAHPDAALLDFVNAPIGKGLPVRRALSPLIAIPTTAGTGSETTGVAIFDYTPMNYKTGIASRALKPTLGIIDPENTRSMPPNV</sequence>
<dbReference type="PANTHER" id="PTHR11496:SF83">
    <property type="entry name" value="HYDROXYACID-OXOACID TRANSHYDROGENASE, MITOCHONDRIAL"/>
    <property type="match status" value="1"/>
</dbReference>